<proteinExistence type="inferred from homology"/>
<feature type="domain" description="NFACT RNA-binding" evidence="7">
    <location>
        <begin position="444"/>
        <end position="533"/>
    </location>
</feature>
<evidence type="ECO:0000256" key="2">
    <source>
        <dbReference type="ARBA" id="ARBA00022730"/>
    </source>
</evidence>
<dbReference type="RefSeq" id="WP_268751520.1">
    <property type="nucleotide sequence ID" value="NZ_JAPRFQ010000001.1"/>
</dbReference>
<evidence type="ECO:0000256" key="4">
    <source>
        <dbReference type="ARBA" id="ARBA00022917"/>
    </source>
</evidence>
<dbReference type="Pfam" id="PF05833">
    <property type="entry name" value="NFACT_N"/>
    <property type="match status" value="1"/>
</dbReference>
<dbReference type="Gene3D" id="2.30.310.10">
    <property type="entry name" value="ibrinogen binding protein from staphylococcus aureus domain"/>
    <property type="match status" value="1"/>
</dbReference>
<evidence type="ECO:0000259" key="7">
    <source>
        <dbReference type="Pfam" id="PF05670"/>
    </source>
</evidence>
<organism evidence="8 9">
    <name type="scientific">Aerococcus kribbianus</name>
    <dbReference type="NCBI Taxonomy" id="2999064"/>
    <lineage>
        <taxon>Bacteria</taxon>
        <taxon>Bacillati</taxon>
        <taxon>Bacillota</taxon>
        <taxon>Bacilli</taxon>
        <taxon>Lactobacillales</taxon>
        <taxon>Aerococcaceae</taxon>
        <taxon>Aerococcus</taxon>
    </lineage>
</organism>
<dbReference type="PANTHER" id="PTHR15239">
    <property type="entry name" value="NUCLEAR EXPORT MEDIATOR FACTOR NEMF"/>
    <property type="match status" value="1"/>
</dbReference>
<evidence type="ECO:0000313" key="8">
    <source>
        <dbReference type="EMBL" id="MCZ0725196.1"/>
    </source>
</evidence>
<comment type="caution">
    <text evidence="8">The sequence shown here is derived from an EMBL/GenBank/DDBJ whole genome shotgun (WGS) entry which is preliminary data.</text>
</comment>
<evidence type="ECO:0000256" key="1">
    <source>
        <dbReference type="ARBA" id="ARBA00022555"/>
    </source>
</evidence>
<dbReference type="GO" id="GO:1990112">
    <property type="term" value="C:RQC complex"/>
    <property type="evidence" value="ECO:0007669"/>
    <property type="project" value="TreeGrafter"/>
</dbReference>
<dbReference type="AlphaFoldDB" id="A0A9X3FNQ3"/>
<feature type="coiled-coil region" evidence="5">
    <location>
        <begin position="290"/>
        <end position="317"/>
    </location>
</feature>
<evidence type="ECO:0000256" key="3">
    <source>
        <dbReference type="ARBA" id="ARBA00022884"/>
    </source>
</evidence>
<sequence>MSFDGMFTHALVAELNENFAGARINKIHQPYNNEIILTLRAKRKNIKVLVSAHPNFARVQVSDQDYVNPDTPPNFCMVLRKFIEGSRIRQVSQFENDRIIIFALEGKDELADTVQQELVVEMMGRHSNILLIDQDKKILDCIKHIPVYQNTYRTLLPGASYVLPPQAGKLNPFKQLDESHLATMSIQDISPKLLQEHFMGLGKDSAQEVSHLIDKHGDFKTGWQAYLAHFDQVKPSLIETQDNKRFFLPFPYQSLPGDYTFYPSLSELLAGYYDLMAQQDHIKQIGNQLVQVVSKELKKNKRKLQKLQADWDRSQEADAYKLQGELLTTYLYQVEKGADSVTLANYYDNDKAMTIELDPSLTPSQNAQKYYQRYNKLTESLSHIEEQLAHTRAENDYLESVETQIKWSEPNELAAIKEELEQQGYLKKQKQKRKKKNQKLPPRHYQSSAGHSILVGRNNRQNDELSLRQANKNHYWFHTKDIPGSHVILQTDQPSDQEIVEAAQLAAHYSKYRLANNVPVDYTQVKNVKKPNGSRPGFVNYFNQQTVFVSPAQIKE</sequence>
<evidence type="ECO:0000313" key="9">
    <source>
        <dbReference type="Proteomes" id="UP001146670"/>
    </source>
</evidence>
<name>A0A9X3FNQ3_9LACT</name>
<dbReference type="Gene3D" id="3.40.970.40">
    <property type="entry name" value="fibrinogen binding protein from staphylococcus aureus domain like"/>
    <property type="match status" value="1"/>
</dbReference>
<dbReference type="GO" id="GO:0000049">
    <property type="term" value="F:tRNA binding"/>
    <property type="evidence" value="ECO:0007669"/>
    <property type="project" value="UniProtKB-UniRule"/>
</dbReference>
<dbReference type="Pfam" id="PF05670">
    <property type="entry name" value="NFACT-R_1"/>
    <property type="match status" value="1"/>
</dbReference>
<keyword evidence="1 5" id="KW-0820">tRNA-binding</keyword>
<keyword evidence="2 5" id="KW-0699">rRNA-binding</keyword>
<feature type="region of interest" description="Disordered" evidence="6">
    <location>
        <begin position="424"/>
        <end position="456"/>
    </location>
</feature>
<dbReference type="PANTHER" id="PTHR15239:SF6">
    <property type="entry name" value="RIBOSOME QUALITY CONTROL COMPLEX SUBUNIT NEMF"/>
    <property type="match status" value="1"/>
</dbReference>
<dbReference type="InterPro" id="IPR008532">
    <property type="entry name" value="NFACT_RNA-bd"/>
</dbReference>
<keyword evidence="5" id="KW-0175">Coiled coil</keyword>
<comment type="function">
    <text evidence="5">Key component of the ribosome quality control system (RQC), a ribosome-associated complex that mediates the extraction of incompletely synthesized nascent chains from stalled ribosomes and their subsequent degradation. RqcH recruits Ala-charged tRNA, and with RqcP directs the elongation of stalled nascent chains on 50S ribosomal subunits, leading to non-templated C-terminal alanine extensions (Ala tail). The Ala tail promotes nascent chain degradation. May add between 1 and at least 8 Ala residues. Binds to stalled 50S ribosomal subunits.</text>
</comment>
<dbReference type="GO" id="GO:0043023">
    <property type="term" value="F:ribosomal large subunit binding"/>
    <property type="evidence" value="ECO:0007669"/>
    <property type="project" value="UniProtKB-UniRule"/>
</dbReference>
<keyword evidence="4 5" id="KW-0648">Protein biosynthesis</keyword>
<reference evidence="8" key="1">
    <citation type="submission" date="2022-12" db="EMBL/GenBank/DDBJ databases">
        <title>Description and comparative metabolic analysis of Aerococcus sp. nov., isolated from the feces of a pig.</title>
        <authorList>
            <person name="Chang Y.-H."/>
        </authorList>
    </citation>
    <scope>NUCLEOTIDE SEQUENCE</scope>
    <source>
        <strain evidence="8">YH-aer222</strain>
    </source>
</reference>
<evidence type="ECO:0000256" key="6">
    <source>
        <dbReference type="SAM" id="MobiDB-lite"/>
    </source>
</evidence>
<gene>
    <name evidence="5" type="primary">rqcH</name>
    <name evidence="8" type="ORF">OW157_01265</name>
</gene>
<feature type="compositionally biased region" description="Basic residues" evidence="6">
    <location>
        <begin position="427"/>
        <end position="442"/>
    </location>
</feature>
<evidence type="ECO:0000256" key="5">
    <source>
        <dbReference type="HAMAP-Rule" id="MF_00844"/>
    </source>
</evidence>
<keyword evidence="3 5" id="KW-0694">RNA-binding</keyword>
<dbReference type="GO" id="GO:0019843">
    <property type="term" value="F:rRNA binding"/>
    <property type="evidence" value="ECO:0007669"/>
    <property type="project" value="UniProtKB-UniRule"/>
</dbReference>
<dbReference type="InterPro" id="IPR043682">
    <property type="entry name" value="RqcH_bacterial"/>
</dbReference>
<dbReference type="FunFam" id="2.30.310.10:FF:000004">
    <property type="entry name" value="Fibronectin-binding protein A"/>
    <property type="match status" value="1"/>
</dbReference>
<dbReference type="GO" id="GO:0072344">
    <property type="term" value="P:rescue of stalled ribosome"/>
    <property type="evidence" value="ECO:0007669"/>
    <property type="project" value="UniProtKB-UniRule"/>
</dbReference>
<dbReference type="InterPro" id="IPR051608">
    <property type="entry name" value="RQC_Subunit_NEMF"/>
</dbReference>
<protein>
    <recommendedName>
        <fullName evidence="5">Rqc2 homolog RqcH</fullName>
        <shortName evidence="5">RqcH</shortName>
    </recommendedName>
</protein>
<dbReference type="Proteomes" id="UP001146670">
    <property type="component" value="Unassembled WGS sequence"/>
</dbReference>
<accession>A0A9X3FNQ3</accession>
<keyword evidence="9" id="KW-1185">Reference proteome</keyword>
<feature type="coiled-coil region" evidence="5">
    <location>
        <begin position="367"/>
        <end position="394"/>
    </location>
</feature>
<dbReference type="HAMAP" id="MF_00844_B">
    <property type="entry name" value="RqcH_B"/>
    <property type="match status" value="1"/>
</dbReference>
<dbReference type="EMBL" id="JAPRFR010000001">
    <property type="protein sequence ID" value="MCZ0725196.1"/>
    <property type="molecule type" value="Genomic_DNA"/>
</dbReference>
<comment type="similarity">
    <text evidence="5">Belongs to the NEMF family.</text>
</comment>
<comment type="subunit">
    <text evidence="5">Associates with stalled 50S ribosomal subunits. Binds to RqcP.</text>
</comment>